<protein>
    <recommendedName>
        <fullName evidence="3">Solute-binding protein family 3/N-terminal domain-containing protein</fullName>
    </recommendedName>
</protein>
<organism evidence="1 2">
    <name type="scientific">Pseudobacteriovorax antillogorgiicola</name>
    <dbReference type="NCBI Taxonomy" id="1513793"/>
    <lineage>
        <taxon>Bacteria</taxon>
        <taxon>Pseudomonadati</taxon>
        <taxon>Bdellovibrionota</taxon>
        <taxon>Oligoflexia</taxon>
        <taxon>Oligoflexales</taxon>
        <taxon>Pseudobacteriovoracaceae</taxon>
        <taxon>Pseudobacteriovorax</taxon>
    </lineage>
</organism>
<dbReference type="EMBL" id="FWZT01000006">
    <property type="protein sequence ID" value="SMF19089.1"/>
    <property type="molecule type" value="Genomic_DNA"/>
</dbReference>
<evidence type="ECO:0000313" key="1">
    <source>
        <dbReference type="EMBL" id="SMF19089.1"/>
    </source>
</evidence>
<dbReference type="Proteomes" id="UP000192907">
    <property type="component" value="Unassembled WGS sequence"/>
</dbReference>
<keyword evidence="2" id="KW-1185">Reference proteome</keyword>
<proteinExistence type="predicted"/>
<dbReference type="RefSeq" id="WP_132317685.1">
    <property type="nucleotide sequence ID" value="NZ_FWZT01000006.1"/>
</dbReference>
<evidence type="ECO:0000313" key="2">
    <source>
        <dbReference type="Proteomes" id="UP000192907"/>
    </source>
</evidence>
<dbReference type="STRING" id="1513793.SAMN06296036_106239"/>
<accession>A0A1Y6BM58</accession>
<sequence>MKYNWRLLFGIFMILTSTKSYSRTLNVYFSSGISAKKRQQILTQSKLGFDQILVFAKFREYIRYQKKNPAEYLIQPGALPEPPGYQCRLSFQIESQGKYNYSLITIDKNWTLANTKRGVLGVVDEVGRRNIDNFTKQILPKLEFKLIRSVAKLEDLMRLLALENANYILIAPHNLQQLKKQFPMKTYLISQSRPIAYPLLCSKGTGKIDLLKMESSIIKNLGFTSIASAMEVKHD</sequence>
<gene>
    <name evidence="1" type="ORF">SAMN06296036_106239</name>
</gene>
<dbReference type="AlphaFoldDB" id="A0A1Y6BM58"/>
<reference evidence="2" key="1">
    <citation type="submission" date="2017-04" db="EMBL/GenBank/DDBJ databases">
        <authorList>
            <person name="Varghese N."/>
            <person name="Submissions S."/>
        </authorList>
    </citation>
    <scope>NUCLEOTIDE SEQUENCE [LARGE SCALE GENOMIC DNA]</scope>
    <source>
        <strain evidence="2">RKEM611</strain>
    </source>
</reference>
<name>A0A1Y6BM58_9BACT</name>
<evidence type="ECO:0008006" key="3">
    <source>
        <dbReference type="Google" id="ProtNLM"/>
    </source>
</evidence>